<gene>
    <name evidence="3" type="primary">grpE</name>
    <name evidence="7" type="ORF">G01um101477_98</name>
</gene>
<keyword evidence="3" id="KW-0963">Cytoplasm</keyword>
<evidence type="ECO:0000256" key="3">
    <source>
        <dbReference type="HAMAP-Rule" id="MF_01151"/>
    </source>
</evidence>
<evidence type="ECO:0000256" key="1">
    <source>
        <dbReference type="ARBA" id="ARBA00009054"/>
    </source>
</evidence>
<dbReference type="PANTHER" id="PTHR21237:SF23">
    <property type="entry name" value="GRPE PROTEIN HOMOLOG, MITOCHONDRIAL"/>
    <property type="match status" value="1"/>
</dbReference>
<dbReference type="GO" id="GO:0006457">
    <property type="term" value="P:protein folding"/>
    <property type="evidence" value="ECO:0007669"/>
    <property type="project" value="InterPro"/>
</dbReference>
<dbReference type="AlphaFoldDB" id="A0A554JDD2"/>
<dbReference type="HAMAP" id="MF_01151">
    <property type="entry name" value="GrpE"/>
    <property type="match status" value="1"/>
</dbReference>
<evidence type="ECO:0000256" key="6">
    <source>
        <dbReference type="SAM" id="Coils"/>
    </source>
</evidence>
<evidence type="ECO:0000256" key="4">
    <source>
        <dbReference type="RuleBase" id="RU000639"/>
    </source>
</evidence>
<dbReference type="PANTHER" id="PTHR21237">
    <property type="entry name" value="GRPE PROTEIN"/>
    <property type="match status" value="1"/>
</dbReference>
<evidence type="ECO:0000313" key="7">
    <source>
        <dbReference type="EMBL" id="TSC66396.1"/>
    </source>
</evidence>
<dbReference type="Pfam" id="PF01025">
    <property type="entry name" value="GrpE"/>
    <property type="match status" value="1"/>
</dbReference>
<dbReference type="Gene3D" id="3.90.20.20">
    <property type="match status" value="1"/>
</dbReference>
<dbReference type="SUPFAM" id="SSF51064">
    <property type="entry name" value="Head domain of nucleotide exchange factor GrpE"/>
    <property type="match status" value="1"/>
</dbReference>
<feature type="coiled-coil region" evidence="6">
    <location>
        <begin position="16"/>
        <end position="47"/>
    </location>
</feature>
<dbReference type="GO" id="GO:0042803">
    <property type="term" value="F:protein homodimerization activity"/>
    <property type="evidence" value="ECO:0007669"/>
    <property type="project" value="InterPro"/>
</dbReference>
<evidence type="ECO:0000256" key="2">
    <source>
        <dbReference type="ARBA" id="ARBA00023186"/>
    </source>
</evidence>
<dbReference type="InterPro" id="IPR013805">
    <property type="entry name" value="GrpE_CC"/>
</dbReference>
<dbReference type="Gene3D" id="2.30.22.10">
    <property type="entry name" value="Head domain of nucleotide exchange factor GrpE"/>
    <property type="match status" value="1"/>
</dbReference>
<dbReference type="Proteomes" id="UP000319613">
    <property type="component" value="Unassembled WGS sequence"/>
</dbReference>
<comment type="similarity">
    <text evidence="1 3 5">Belongs to the GrpE family.</text>
</comment>
<dbReference type="GO" id="GO:0051087">
    <property type="term" value="F:protein-folding chaperone binding"/>
    <property type="evidence" value="ECO:0007669"/>
    <property type="project" value="InterPro"/>
</dbReference>
<keyword evidence="3 4" id="KW-0346">Stress response</keyword>
<dbReference type="PRINTS" id="PR00773">
    <property type="entry name" value="GRPEPROTEIN"/>
</dbReference>
<dbReference type="CDD" id="cd00446">
    <property type="entry name" value="GrpE"/>
    <property type="match status" value="1"/>
</dbReference>
<organism evidence="7 8">
    <name type="scientific">Candidatus Doudnabacteria bacterium Gr01-1014_77</name>
    <dbReference type="NCBI Taxonomy" id="2017133"/>
    <lineage>
        <taxon>Bacteria</taxon>
        <taxon>Candidatus Doudnaibacteriota</taxon>
    </lineage>
</organism>
<dbReference type="SUPFAM" id="SSF58014">
    <property type="entry name" value="Coiled-coil domain of nucleotide exchange factor GrpE"/>
    <property type="match status" value="1"/>
</dbReference>
<name>A0A554JDD2_9BACT</name>
<dbReference type="InterPro" id="IPR000740">
    <property type="entry name" value="GrpE"/>
</dbReference>
<accession>A0A554JDD2</accession>
<comment type="caution">
    <text evidence="7">The sequence shown here is derived from an EMBL/GenBank/DDBJ whole genome shotgun (WGS) entry which is preliminary data.</text>
</comment>
<dbReference type="PROSITE" id="PS01071">
    <property type="entry name" value="GRPE"/>
    <property type="match status" value="1"/>
</dbReference>
<reference evidence="7 8" key="1">
    <citation type="submission" date="2017-07" db="EMBL/GenBank/DDBJ databases">
        <title>Mechanisms for carbon and nitrogen cycling indicate functional differentiation within the Candidate Phyla Radiation.</title>
        <authorList>
            <person name="Danczak R.E."/>
            <person name="Johnston M.D."/>
            <person name="Kenah C."/>
            <person name="Slattery M."/>
            <person name="Wrighton K.C."/>
            <person name="Wilkins M.J."/>
        </authorList>
    </citation>
    <scope>NUCLEOTIDE SEQUENCE [LARGE SCALE GENOMIC DNA]</scope>
    <source>
        <strain evidence="7">Gr01-1014_77</strain>
    </source>
</reference>
<evidence type="ECO:0000256" key="5">
    <source>
        <dbReference type="RuleBase" id="RU004478"/>
    </source>
</evidence>
<dbReference type="GO" id="GO:0005829">
    <property type="term" value="C:cytosol"/>
    <property type="evidence" value="ECO:0007669"/>
    <property type="project" value="TreeGrafter"/>
</dbReference>
<proteinExistence type="inferred from homology"/>
<keyword evidence="2 3" id="KW-0143">Chaperone</keyword>
<dbReference type="GO" id="GO:0000774">
    <property type="term" value="F:adenyl-nucleotide exchange factor activity"/>
    <property type="evidence" value="ECO:0007669"/>
    <property type="project" value="InterPro"/>
</dbReference>
<protein>
    <recommendedName>
        <fullName evidence="3 4">Protein GrpE</fullName>
    </recommendedName>
    <alternativeName>
        <fullName evidence="3">HSP-70 cofactor</fullName>
    </alternativeName>
</protein>
<dbReference type="InterPro" id="IPR009012">
    <property type="entry name" value="GrpE_head"/>
</dbReference>
<dbReference type="GO" id="GO:0051082">
    <property type="term" value="F:unfolded protein binding"/>
    <property type="evidence" value="ECO:0007669"/>
    <property type="project" value="TreeGrafter"/>
</dbReference>
<keyword evidence="6" id="KW-0175">Coiled coil</keyword>
<comment type="subunit">
    <text evidence="3">Homodimer.</text>
</comment>
<sequence length="171" mass="19026">MDEQQISETSSGDITIEQLQAELSEALKQAEENLSGWKRTQADLENYRKKKEAEGTELVQFGKQAGFVQILPVLDSLEMAILHAPEIEDEKYKNFKNGLDAIVKQIDAAIVAMGISKIDAVGKKFDPHLHEAIKEVNGEEDGLVVEQYQTGYTLQGKLLRPAQVSISKKNI</sequence>
<evidence type="ECO:0000313" key="8">
    <source>
        <dbReference type="Proteomes" id="UP000319613"/>
    </source>
</evidence>
<comment type="subcellular location">
    <subcellularLocation>
        <location evidence="3">Cytoplasm</location>
    </subcellularLocation>
</comment>
<comment type="function">
    <text evidence="3 4">Participates actively in the response to hyperosmotic and heat shock by preventing the aggregation of stress-denatured proteins, in association with DnaK and GrpE. It is the nucleotide exchange factor for DnaK and may function as a thermosensor. Unfolded proteins bind initially to DnaJ; upon interaction with the DnaJ-bound protein, DnaK hydrolyzes its bound ATP, resulting in the formation of a stable complex. GrpE releases ADP from DnaK; ATP binding to DnaK triggers the release of the substrate protein, thus completing the reaction cycle. Several rounds of ATP-dependent interactions between DnaJ, DnaK and GrpE are required for fully efficient folding.</text>
</comment>
<dbReference type="EMBL" id="VMFF01000006">
    <property type="protein sequence ID" value="TSC66396.1"/>
    <property type="molecule type" value="Genomic_DNA"/>
</dbReference>